<comment type="caution">
    <text evidence="3">The sequence shown here is derived from an EMBL/GenBank/DDBJ whole genome shotgun (WGS) entry which is preliminary data.</text>
</comment>
<keyword evidence="4" id="KW-1185">Reference proteome</keyword>
<feature type="region of interest" description="Disordered" evidence="1">
    <location>
        <begin position="153"/>
        <end position="191"/>
    </location>
</feature>
<feature type="transmembrane region" description="Helical" evidence="2">
    <location>
        <begin position="235"/>
        <end position="255"/>
    </location>
</feature>
<evidence type="ECO:0000256" key="2">
    <source>
        <dbReference type="SAM" id="Phobius"/>
    </source>
</evidence>
<reference evidence="3 4" key="1">
    <citation type="journal article" date="2016" name="Int. J. Syst. Evol. Microbiol.">
        <title>Labrenzia salina sp. nov., isolated from the rhizosphere of the halophyte Arthrocnemum macrostachyum.</title>
        <authorList>
            <person name="Camacho M."/>
            <person name="Redondo-Gomez S."/>
            <person name="Rodriguez-Llorente I."/>
            <person name="Rohde M."/>
            <person name="Sproer C."/>
            <person name="Schumann P."/>
            <person name="Klenk H.P."/>
            <person name="Montero-Calasanz M.D.C."/>
        </authorList>
    </citation>
    <scope>NUCLEOTIDE SEQUENCE [LARGE SCALE GENOMIC DNA]</scope>
    <source>
        <strain evidence="3 4">DSM 29163</strain>
    </source>
</reference>
<keyword evidence="2" id="KW-0472">Membrane</keyword>
<keyword evidence="2" id="KW-1133">Transmembrane helix</keyword>
<dbReference type="EMBL" id="JAPEVI010000003">
    <property type="protein sequence ID" value="MCX2723868.1"/>
    <property type="molecule type" value="Genomic_DNA"/>
</dbReference>
<feature type="compositionally biased region" description="Low complexity" evidence="1">
    <location>
        <begin position="1"/>
        <end position="18"/>
    </location>
</feature>
<protein>
    <submittedName>
        <fullName evidence="3">Uncharacterized protein</fullName>
    </submittedName>
</protein>
<sequence length="257" mass="27497">MPAAGQTSRRSAPQAASRATREFRASVQQNGVSRRETRPNTAPLSDDQIRTALARTLESPEFHSVPQLRAFLDYVVKATLDNDREKIKGYTIAVGALGRPDDFNPVTDPIVRVEAARLRRRLTKYYEGSGSSDPIHITIPKGSYAPDFHAAPAGSSCEEPLAGHTEDHPVSAGQPPPPPRSTVAPDEAPDATGGVNIVPAAASGAADLPGLPRHFVRFLPTMPALPVRNTMRHRIPLPFALAFGLACFLAGFLAASQ</sequence>
<evidence type="ECO:0000256" key="1">
    <source>
        <dbReference type="SAM" id="MobiDB-lite"/>
    </source>
</evidence>
<name>A0ABT3R3T0_9HYPH</name>
<proteinExistence type="predicted"/>
<dbReference type="RefSeq" id="WP_265963622.1">
    <property type="nucleotide sequence ID" value="NZ_JAPEVI010000003.1"/>
</dbReference>
<evidence type="ECO:0000313" key="3">
    <source>
        <dbReference type="EMBL" id="MCX2723868.1"/>
    </source>
</evidence>
<evidence type="ECO:0000313" key="4">
    <source>
        <dbReference type="Proteomes" id="UP001300261"/>
    </source>
</evidence>
<gene>
    <name evidence="3" type="ORF">ON753_16060</name>
</gene>
<feature type="region of interest" description="Disordered" evidence="1">
    <location>
        <begin position="1"/>
        <end position="47"/>
    </location>
</feature>
<organism evidence="3 4">
    <name type="scientific">Roseibium salinum</name>
    <dbReference type="NCBI Taxonomy" id="1604349"/>
    <lineage>
        <taxon>Bacteria</taxon>
        <taxon>Pseudomonadati</taxon>
        <taxon>Pseudomonadota</taxon>
        <taxon>Alphaproteobacteria</taxon>
        <taxon>Hyphomicrobiales</taxon>
        <taxon>Stappiaceae</taxon>
        <taxon>Roseibium</taxon>
    </lineage>
</organism>
<keyword evidence="2" id="KW-0812">Transmembrane</keyword>
<dbReference type="Proteomes" id="UP001300261">
    <property type="component" value="Unassembled WGS sequence"/>
</dbReference>
<accession>A0ABT3R3T0</accession>